<dbReference type="NCBIfam" id="TIGR00722">
    <property type="entry name" value="ttdA_fumA_fumB"/>
    <property type="match status" value="1"/>
</dbReference>
<accession>A0A158GPY6</accession>
<feature type="domain" description="Fe-S hydro-lyase tartrate dehydratase alpha-type catalytic" evidence="12">
    <location>
        <begin position="12"/>
        <end position="281"/>
    </location>
</feature>
<proteinExistence type="inferred from homology"/>
<comment type="cofactor">
    <cofactor evidence="1">
        <name>iron-sulfur cluster</name>
        <dbReference type="ChEBI" id="CHEBI:30408"/>
    </cofactor>
</comment>
<evidence type="ECO:0000256" key="1">
    <source>
        <dbReference type="ARBA" id="ARBA00001915"/>
    </source>
</evidence>
<evidence type="ECO:0000256" key="11">
    <source>
        <dbReference type="ARBA" id="ARBA00049253"/>
    </source>
</evidence>
<evidence type="ECO:0000256" key="7">
    <source>
        <dbReference type="ARBA" id="ARBA00023014"/>
    </source>
</evidence>
<dbReference type="GO" id="GO:0051539">
    <property type="term" value="F:4 iron, 4 sulfur cluster binding"/>
    <property type="evidence" value="ECO:0007669"/>
    <property type="project" value="UniProtKB-KW"/>
</dbReference>
<keyword evidence="14" id="KW-1185">Reference proteome</keyword>
<evidence type="ECO:0000256" key="6">
    <source>
        <dbReference type="ARBA" id="ARBA00023004"/>
    </source>
</evidence>
<evidence type="ECO:0000313" key="14">
    <source>
        <dbReference type="Proteomes" id="UP000054740"/>
    </source>
</evidence>
<dbReference type="RefSeq" id="WP_053570225.1">
    <property type="nucleotide sequence ID" value="NZ_FCNY02000005.1"/>
</dbReference>
<evidence type="ECO:0000256" key="9">
    <source>
        <dbReference type="ARBA" id="ARBA00039027"/>
    </source>
</evidence>
<gene>
    <name evidence="13" type="ORF">AWB70_02252</name>
</gene>
<comment type="catalytic activity">
    <reaction evidence="11">
        <text>(2R,3R)-tartrate = oxaloacetate + H2O</text>
        <dbReference type="Rhea" id="RHEA:15413"/>
        <dbReference type="ChEBI" id="CHEBI:15377"/>
        <dbReference type="ChEBI" id="CHEBI:16452"/>
        <dbReference type="ChEBI" id="CHEBI:30924"/>
        <dbReference type="EC" id="4.2.1.32"/>
    </reaction>
</comment>
<dbReference type="InterPro" id="IPR051208">
    <property type="entry name" value="Class-I_Fumarase/Tartrate_DH"/>
</dbReference>
<sequence>MDKEAAVQSVTDTMAKFTAYIGKRLPTDVKAKLAELRTLETNPLAKSIYDSMDGNQKAADKLDRPSCQDTGVIQYFVEAGANFPLLGELEEILREATSGATEMGPLRHNAVETFEEKNTGTNTGTQIPWLDWRIVPESDSCTIDVYMAGGGCTLPGAAKVLMPGQGYEGVAEFVMDVITERGVNACPPLLVGIGVSTSVETAARLSKLAILRPVNSKSANPRAALMEELLEEGLNEIGIGPQGLTGNNSVMGVNIESSARHPSTIGVAINTGCWAHRRGKIRINADSTYEILSHEGVVL</sequence>
<evidence type="ECO:0000313" key="13">
    <source>
        <dbReference type="EMBL" id="SAL33669.1"/>
    </source>
</evidence>
<protein>
    <recommendedName>
        <fullName evidence="10">L(+)-tartrate dehydratase subunit alpha</fullName>
        <ecNumber evidence="9">4.2.1.32</ecNumber>
    </recommendedName>
</protein>
<comment type="subunit">
    <text evidence="3">Tetramer of two alpha and two beta subunits.</text>
</comment>
<keyword evidence="5" id="KW-0479">Metal-binding</keyword>
<evidence type="ECO:0000256" key="8">
    <source>
        <dbReference type="ARBA" id="ARBA00023239"/>
    </source>
</evidence>
<dbReference type="EC" id="4.2.1.32" evidence="9"/>
<dbReference type="InterPro" id="IPR004646">
    <property type="entry name" value="Fe-S_hydro-lyase_TtdA-typ_cat"/>
</dbReference>
<evidence type="ECO:0000256" key="5">
    <source>
        <dbReference type="ARBA" id="ARBA00022723"/>
    </source>
</evidence>
<dbReference type="PANTHER" id="PTHR30389:SF19">
    <property type="entry name" value="L(+)-TARTRATE DEHYDRATASE SUBUNIT ALPHA"/>
    <property type="match status" value="1"/>
</dbReference>
<organism evidence="13 14">
    <name type="scientific">Caballeronia cordobensis</name>
    <name type="common">Burkholderia cordobensis</name>
    <dbReference type="NCBI Taxonomy" id="1353886"/>
    <lineage>
        <taxon>Bacteria</taxon>
        <taxon>Pseudomonadati</taxon>
        <taxon>Pseudomonadota</taxon>
        <taxon>Betaproteobacteria</taxon>
        <taxon>Burkholderiales</taxon>
        <taxon>Burkholderiaceae</taxon>
        <taxon>Caballeronia</taxon>
    </lineage>
</organism>
<dbReference type="NCBIfam" id="NF006084">
    <property type="entry name" value="PRK08230.1"/>
    <property type="match status" value="1"/>
</dbReference>
<keyword evidence="6" id="KW-0408">Iron</keyword>
<keyword evidence="7" id="KW-0411">Iron-sulfur</keyword>
<reference evidence="14" key="1">
    <citation type="submission" date="2016-01" db="EMBL/GenBank/DDBJ databases">
        <authorList>
            <person name="Peeters C."/>
        </authorList>
    </citation>
    <scope>NUCLEOTIDE SEQUENCE [LARGE SCALE GENOMIC DNA]</scope>
</reference>
<dbReference type="GO" id="GO:0008730">
    <property type="term" value="F:L(+)-tartrate dehydratase activity"/>
    <property type="evidence" value="ECO:0007669"/>
    <property type="project" value="UniProtKB-EC"/>
</dbReference>
<dbReference type="GO" id="GO:0046872">
    <property type="term" value="F:metal ion binding"/>
    <property type="evidence" value="ECO:0007669"/>
    <property type="project" value="UniProtKB-KW"/>
</dbReference>
<dbReference type="Proteomes" id="UP000054740">
    <property type="component" value="Unassembled WGS sequence"/>
</dbReference>
<evidence type="ECO:0000256" key="2">
    <source>
        <dbReference type="ARBA" id="ARBA00008876"/>
    </source>
</evidence>
<name>A0A158GPY6_CABCO</name>
<dbReference type="AlphaFoldDB" id="A0A158GPY6"/>
<dbReference type="Pfam" id="PF05681">
    <property type="entry name" value="Fumerase"/>
    <property type="match status" value="1"/>
</dbReference>
<comment type="similarity">
    <text evidence="2">Belongs to the class-I fumarase family.</text>
</comment>
<evidence type="ECO:0000256" key="4">
    <source>
        <dbReference type="ARBA" id="ARBA00022485"/>
    </source>
</evidence>
<keyword evidence="8" id="KW-0456">Lyase</keyword>
<evidence type="ECO:0000259" key="12">
    <source>
        <dbReference type="Pfam" id="PF05681"/>
    </source>
</evidence>
<dbReference type="PANTHER" id="PTHR30389">
    <property type="entry name" value="FUMARATE HYDRATASE-RELATED"/>
    <property type="match status" value="1"/>
</dbReference>
<evidence type="ECO:0000256" key="10">
    <source>
        <dbReference type="ARBA" id="ARBA00040103"/>
    </source>
</evidence>
<keyword evidence="4" id="KW-0004">4Fe-4S</keyword>
<dbReference type="EMBL" id="FCNY02000005">
    <property type="protein sequence ID" value="SAL33669.1"/>
    <property type="molecule type" value="Genomic_DNA"/>
</dbReference>
<evidence type="ECO:0000256" key="3">
    <source>
        <dbReference type="ARBA" id="ARBA00011209"/>
    </source>
</evidence>